<accession>A0RTW3</accession>
<keyword evidence="2" id="KW-1185">Reference proteome</keyword>
<dbReference type="HOGENOM" id="CLU_1773079_0_0_2"/>
<proteinExistence type="predicted"/>
<reference evidence="1 2" key="1">
    <citation type="journal article" date="2006" name="Proc. Natl. Acad. Sci. U.S.A.">
        <title>Genomic analysis of the uncultivated marine crenarchaeote Cenarchaeum symbiosum.</title>
        <authorList>
            <person name="Hallam S.J."/>
            <person name="Konstantinidis K.T."/>
            <person name="Putnam N."/>
            <person name="Schleper C."/>
            <person name="Watanabe Y."/>
            <person name="Sugahara J."/>
            <person name="Preston C."/>
            <person name="de la Torre J."/>
            <person name="Richardson P.M."/>
            <person name="DeLong E.F."/>
        </authorList>
    </citation>
    <scope>NUCLEOTIDE SEQUENCE [LARGE SCALE GENOMIC DNA]</scope>
    <source>
        <strain evidence="2">A</strain>
    </source>
</reference>
<dbReference type="AlphaFoldDB" id="A0RTW3"/>
<gene>
    <name evidence="1" type="ordered locus">CENSYa_0135</name>
</gene>
<dbReference type="KEGG" id="csy:CENSYa_0135"/>
<dbReference type="STRING" id="414004.CENSYa_0135"/>
<sequence length="146" mass="15637">MGHNGLGQYYKASSDGLTLRVSSVKSNLKVKSFYSALNGAAMEEISIFYKKSQVHILPLAMAAGKEVGIRLSLEKASKSASKDVLAEERMWMVCCIALLKNGALGLFAATKTPPGIYGGRANGGIGFLIQLNRGMTTNSKPYKGFQ</sequence>
<dbReference type="EMBL" id="DP000238">
    <property type="protein sequence ID" value="ABK76780.1"/>
    <property type="molecule type" value="Genomic_DNA"/>
</dbReference>
<evidence type="ECO:0000313" key="2">
    <source>
        <dbReference type="Proteomes" id="UP000000758"/>
    </source>
</evidence>
<dbReference type="EnsemblBacteria" id="ABK76780">
    <property type="protein sequence ID" value="ABK76780"/>
    <property type="gene ID" value="CENSYa_0135"/>
</dbReference>
<evidence type="ECO:0000313" key="1">
    <source>
        <dbReference type="EMBL" id="ABK76780.1"/>
    </source>
</evidence>
<protein>
    <submittedName>
        <fullName evidence="1">Uncharacterized protein</fullName>
    </submittedName>
</protein>
<name>A0RTW3_CENSY</name>
<organism evidence="1 2">
    <name type="scientific">Cenarchaeum symbiosum (strain A)</name>
    <dbReference type="NCBI Taxonomy" id="414004"/>
    <lineage>
        <taxon>Archaea</taxon>
        <taxon>Nitrososphaerota</taxon>
        <taxon>Candidatus Cenarchaeales</taxon>
        <taxon>Candidatus Cenarchaeaceae</taxon>
        <taxon>Candidatus Cenarchaeum</taxon>
    </lineage>
</organism>
<dbReference type="Proteomes" id="UP000000758">
    <property type="component" value="Chromosome"/>
</dbReference>